<comment type="caution">
    <text evidence="8">The sequence shown here is derived from an EMBL/GenBank/DDBJ whole genome shotgun (WGS) entry which is preliminary data.</text>
</comment>
<evidence type="ECO:0000259" key="6">
    <source>
        <dbReference type="Pfam" id="PF00294"/>
    </source>
</evidence>
<dbReference type="InterPro" id="IPR002173">
    <property type="entry name" value="Carboh/pur_kinase_PfkB_CS"/>
</dbReference>
<dbReference type="InterPro" id="IPR029056">
    <property type="entry name" value="Ribokinase-like"/>
</dbReference>
<dbReference type="Proteomes" id="UP001165667">
    <property type="component" value="Unassembled WGS sequence"/>
</dbReference>
<keyword evidence="2 8" id="KW-0808">Transferase</keyword>
<dbReference type="PROSITE" id="PS00583">
    <property type="entry name" value="PFKB_KINASES_1"/>
    <property type="match status" value="1"/>
</dbReference>
<dbReference type="PANTHER" id="PTHR43085:SF49">
    <property type="entry name" value="5-DEHYDRO-2-DEOXYGLUCONOKINASE"/>
    <property type="match status" value="1"/>
</dbReference>
<dbReference type="Pfam" id="PF00294">
    <property type="entry name" value="PfkB"/>
    <property type="match status" value="1"/>
</dbReference>
<dbReference type="NCBIfam" id="TIGR04382">
    <property type="entry name" value="myo_inos_iolC_N"/>
    <property type="match status" value="1"/>
</dbReference>
<organism evidence="8 9">
    <name type="scientific">Lichenifustis flavocetrariae</name>
    <dbReference type="NCBI Taxonomy" id="2949735"/>
    <lineage>
        <taxon>Bacteria</taxon>
        <taxon>Pseudomonadati</taxon>
        <taxon>Pseudomonadota</taxon>
        <taxon>Alphaproteobacteria</taxon>
        <taxon>Hyphomicrobiales</taxon>
        <taxon>Lichenihabitantaceae</taxon>
        <taxon>Lichenifustis</taxon>
    </lineage>
</organism>
<dbReference type="AlphaFoldDB" id="A0AA42CMR1"/>
<reference evidence="8" key="1">
    <citation type="submission" date="2022-05" db="EMBL/GenBank/DDBJ databases">
        <authorList>
            <person name="Pankratov T."/>
        </authorList>
    </citation>
    <scope>NUCLEOTIDE SEQUENCE</scope>
    <source>
        <strain evidence="8">BP6-180914</strain>
    </source>
</reference>
<dbReference type="InterPro" id="IPR013785">
    <property type="entry name" value="Aldolase_TIM"/>
</dbReference>
<dbReference type="InterPro" id="IPR018659">
    <property type="entry name" value="DUF2090"/>
</dbReference>
<evidence type="ECO:0000256" key="4">
    <source>
        <dbReference type="ARBA" id="ARBA00022777"/>
    </source>
</evidence>
<dbReference type="CDD" id="cd01166">
    <property type="entry name" value="KdgK"/>
    <property type="match status" value="1"/>
</dbReference>
<dbReference type="RefSeq" id="WP_282585011.1">
    <property type="nucleotide sequence ID" value="NZ_JAMOIM010000006.1"/>
</dbReference>
<dbReference type="PROSITE" id="PS00584">
    <property type="entry name" value="PFKB_KINASES_2"/>
    <property type="match status" value="1"/>
</dbReference>
<protein>
    <submittedName>
        <fullName evidence="8">5-dehydro-2-deoxygluconokinase</fullName>
        <ecNumber evidence="8">2.7.1.92</ecNumber>
    </submittedName>
</protein>
<dbReference type="EMBL" id="JAMOIM010000006">
    <property type="protein sequence ID" value="MCW6508642.1"/>
    <property type="molecule type" value="Genomic_DNA"/>
</dbReference>
<dbReference type="Gene3D" id="2.20.150.10">
    <property type="entry name" value="putative 5-dehydro-2- deoxygluconokinase"/>
    <property type="match status" value="1"/>
</dbReference>
<gene>
    <name evidence="8" type="primary">iolC</name>
    <name evidence="8" type="ORF">M8523_11495</name>
</gene>
<evidence type="ECO:0000256" key="3">
    <source>
        <dbReference type="ARBA" id="ARBA00022741"/>
    </source>
</evidence>
<evidence type="ECO:0000313" key="9">
    <source>
        <dbReference type="Proteomes" id="UP001165667"/>
    </source>
</evidence>
<sequence>MAPAPQLDVVTIGRSSVDLYGAQIGGRLEDMASFSKAVGGCPTNIAIGTARLGLKSGLITRVGDEHMGRFIREQLDREGVDVTGVHTDPERLTALVLLGIRDSKTFPLIFYRDNCADSALDPSDIDEAFIARAAAIVVTGTHFARENAAAAQKLAMRFAKQHGRKVIFDVDYRPNLWGLAGHGAGEERYIASAAVTAHLAPILPECDVIVGTEEELMIAGGAEEPLAAIKAIRAVSQALIVCKRGPMGCVVFDGPISEGIEDGIKGPGFPVEVFNVLGAGDAFMSGFLRGYLRGEPVETCCAFANACGAFAVSRLLCSVEYPTFTELQHFLTHGPAGRQVRHDQALNHLHWATTRDALTPPHVHPRQIRAFAIDHRLQLEQIADQEGASRDRIHTLKRLAVDAAVQVAAGREGFGMLIDGTYGREALFRAADHKLWIGRPVEQPGSRPLDFESGGSLAAKLIEWPISHTIKCLCFMHPDDAEDLTARQDRELLRLQDAARRIGRELLVEIIAGKHGRLGDQTVASTIERLYGLGMKPDWWKLEGQPSAAAWTAIADMIAKNDPLCRGIMLLGLDAPAEDLIEGFRLAAACPAVKGFAVGRTIFAEPAREWLGGRIDDGEVTRRMAERFETLVNAWDALQPIGQQNAAAA</sequence>
<evidence type="ECO:0000256" key="1">
    <source>
        <dbReference type="ARBA" id="ARBA00010688"/>
    </source>
</evidence>
<keyword evidence="3" id="KW-0547">Nucleotide-binding</keyword>
<dbReference type="SUPFAM" id="SSF53613">
    <property type="entry name" value="Ribokinase-like"/>
    <property type="match status" value="1"/>
</dbReference>
<dbReference type="Gene3D" id="3.40.1190.20">
    <property type="match status" value="1"/>
</dbReference>
<dbReference type="InterPro" id="IPR030830">
    <property type="entry name" value="Myo_inos_IolC"/>
</dbReference>
<proteinExistence type="inferred from homology"/>
<feature type="domain" description="Carbohydrate kinase PfkB" evidence="6">
    <location>
        <begin position="8"/>
        <end position="319"/>
    </location>
</feature>
<dbReference type="GO" id="GO:0005524">
    <property type="term" value="F:ATP binding"/>
    <property type="evidence" value="ECO:0007669"/>
    <property type="project" value="UniProtKB-KW"/>
</dbReference>
<comment type="similarity">
    <text evidence="1">Belongs to the carbohydrate kinase PfkB family.</text>
</comment>
<keyword evidence="5" id="KW-0067">ATP-binding</keyword>
<dbReference type="InterPro" id="IPR023314">
    <property type="entry name" value="Myo_inos_IolC-like_sf"/>
</dbReference>
<dbReference type="InterPro" id="IPR011611">
    <property type="entry name" value="PfkB_dom"/>
</dbReference>
<dbReference type="GO" id="GO:0047590">
    <property type="term" value="F:5-dehydro-2-deoxygluconokinase activity"/>
    <property type="evidence" value="ECO:0007669"/>
    <property type="project" value="UniProtKB-EC"/>
</dbReference>
<dbReference type="Pfam" id="PF09863">
    <property type="entry name" value="DUF2090"/>
    <property type="match status" value="1"/>
</dbReference>
<accession>A0AA42CMR1</accession>
<keyword evidence="4" id="KW-0418">Kinase</keyword>
<dbReference type="PANTHER" id="PTHR43085">
    <property type="entry name" value="HEXOKINASE FAMILY MEMBER"/>
    <property type="match status" value="1"/>
</dbReference>
<keyword evidence="9" id="KW-1185">Reference proteome</keyword>
<evidence type="ECO:0000256" key="5">
    <source>
        <dbReference type="ARBA" id="ARBA00022840"/>
    </source>
</evidence>
<name>A0AA42CMR1_9HYPH</name>
<evidence type="ECO:0000259" key="7">
    <source>
        <dbReference type="Pfam" id="PF09863"/>
    </source>
</evidence>
<dbReference type="EC" id="2.7.1.92" evidence="8"/>
<dbReference type="InterPro" id="IPR050306">
    <property type="entry name" value="PfkB_Carbo_kinase"/>
</dbReference>
<dbReference type="Gene3D" id="3.20.20.70">
    <property type="entry name" value="Aldolase class I"/>
    <property type="match status" value="1"/>
</dbReference>
<evidence type="ECO:0000256" key="2">
    <source>
        <dbReference type="ARBA" id="ARBA00022679"/>
    </source>
</evidence>
<feature type="domain" description="DUF2090" evidence="7">
    <location>
        <begin position="326"/>
        <end position="637"/>
    </location>
</feature>
<evidence type="ECO:0000313" key="8">
    <source>
        <dbReference type="EMBL" id="MCW6508642.1"/>
    </source>
</evidence>